<organism evidence="1 2">
    <name type="scientific">Pedobacter riviphilus</name>
    <dbReference type="NCBI Taxonomy" id="2766984"/>
    <lineage>
        <taxon>Bacteria</taxon>
        <taxon>Pseudomonadati</taxon>
        <taxon>Bacteroidota</taxon>
        <taxon>Sphingobacteriia</taxon>
        <taxon>Sphingobacteriales</taxon>
        <taxon>Sphingobacteriaceae</taxon>
        <taxon>Pedobacter</taxon>
    </lineage>
</organism>
<accession>A0ABX6THV9</accession>
<dbReference type="RefSeq" id="WP_190327626.1">
    <property type="nucleotide sequence ID" value="NZ_CP061171.1"/>
</dbReference>
<dbReference type="EMBL" id="CP061171">
    <property type="protein sequence ID" value="QNR85094.1"/>
    <property type="molecule type" value="Genomic_DNA"/>
</dbReference>
<protein>
    <recommendedName>
        <fullName evidence="3">Lipoprotein</fullName>
    </recommendedName>
</protein>
<evidence type="ECO:0000313" key="2">
    <source>
        <dbReference type="Proteomes" id="UP000516439"/>
    </source>
</evidence>
<sequence length="215" mass="24145">MNMLISNSIQPNANDNRLNNNFRCFRQAICVITICLLFSGCASFSDRPIRRHKVKLDKDEVSKLSGTYQLFPDLTYKKNGVAETLSYQPTTEHFHQYISKRGIYFKPSENVTVDVKVMDNNQIGFHFKKDSIIVDSVILSARLQSRGLLLLGNKYVEFQGVPYILGGSKSEKTRIGLASDGGLILNHAYDNSGALLLLIGAGLSYDSAYHFKRIK</sequence>
<name>A0ABX6THV9_9SPHI</name>
<reference evidence="1 2" key="1">
    <citation type="submission" date="2020-09" db="EMBL/GenBank/DDBJ databases">
        <title>Pedobacter sp. SW-16 isolated from soil near Yeocheon.</title>
        <authorList>
            <person name="Im H.S."/>
            <person name="Joung Y."/>
            <person name="Lee S.-S."/>
        </authorList>
    </citation>
    <scope>NUCLEOTIDE SEQUENCE [LARGE SCALE GENOMIC DNA]</scope>
    <source>
        <strain evidence="1 2">SW-16</strain>
    </source>
</reference>
<dbReference type="Proteomes" id="UP000516439">
    <property type="component" value="Chromosome"/>
</dbReference>
<evidence type="ECO:0000313" key="1">
    <source>
        <dbReference type="EMBL" id="QNR85094.1"/>
    </source>
</evidence>
<evidence type="ECO:0008006" key="3">
    <source>
        <dbReference type="Google" id="ProtNLM"/>
    </source>
</evidence>
<keyword evidence="2" id="KW-1185">Reference proteome</keyword>
<gene>
    <name evidence="1" type="ORF">H9N25_00880</name>
</gene>
<proteinExistence type="predicted"/>